<dbReference type="Proteomes" id="UP001066276">
    <property type="component" value="Chromosome 4_2"/>
</dbReference>
<protein>
    <recommendedName>
        <fullName evidence="5">Transmembrane protein</fullName>
    </recommendedName>
</protein>
<dbReference type="EMBL" id="JANPWB010000008">
    <property type="protein sequence ID" value="KAJ1163682.1"/>
    <property type="molecule type" value="Genomic_DNA"/>
</dbReference>
<feature type="region of interest" description="Disordered" evidence="1">
    <location>
        <begin position="1"/>
        <end position="30"/>
    </location>
</feature>
<evidence type="ECO:0008006" key="5">
    <source>
        <dbReference type="Google" id="ProtNLM"/>
    </source>
</evidence>
<feature type="compositionally biased region" description="Basic and acidic residues" evidence="1">
    <location>
        <begin position="16"/>
        <end position="30"/>
    </location>
</feature>
<keyword evidence="2" id="KW-0472">Membrane</keyword>
<evidence type="ECO:0000256" key="1">
    <source>
        <dbReference type="SAM" id="MobiDB-lite"/>
    </source>
</evidence>
<sequence length="97" mass="10789">MRVECRNRKAMRQKGKGGDGERTHAGKKEINKDNPTLCVVVFYYMLCAVVFLHYTSTGDEGKTKHTRHLKPTPGASTRSAVRSVSPSLPYREIGSPP</sequence>
<keyword evidence="2" id="KW-1133">Transmembrane helix</keyword>
<keyword evidence="2" id="KW-0812">Transmembrane</keyword>
<feature type="region of interest" description="Disordered" evidence="1">
    <location>
        <begin position="58"/>
        <end position="97"/>
    </location>
</feature>
<dbReference type="AlphaFoldDB" id="A0AAV7SI23"/>
<feature type="compositionally biased region" description="Polar residues" evidence="1">
    <location>
        <begin position="74"/>
        <end position="86"/>
    </location>
</feature>
<name>A0AAV7SI23_PLEWA</name>
<accession>A0AAV7SI23</accession>
<feature type="transmembrane region" description="Helical" evidence="2">
    <location>
        <begin position="36"/>
        <end position="54"/>
    </location>
</feature>
<organism evidence="3 4">
    <name type="scientific">Pleurodeles waltl</name>
    <name type="common">Iberian ribbed newt</name>
    <dbReference type="NCBI Taxonomy" id="8319"/>
    <lineage>
        <taxon>Eukaryota</taxon>
        <taxon>Metazoa</taxon>
        <taxon>Chordata</taxon>
        <taxon>Craniata</taxon>
        <taxon>Vertebrata</taxon>
        <taxon>Euteleostomi</taxon>
        <taxon>Amphibia</taxon>
        <taxon>Batrachia</taxon>
        <taxon>Caudata</taxon>
        <taxon>Salamandroidea</taxon>
        <taxon>Salamandridae</taxon>
        <taxon>Pleurodelinae</taxon>
        <taxon>Pleurodeles</taxon>
    </lineage>
</organism>
<evidence type="ECO:0000256" key="2">
    <source>
        <dbReference type="SAM" id="Phobius"/>
    </source>
</evidence>
<gene>
    <name evidence="3" type="ORF">NDU88_004136</name>
</gene>
<evidence type="ECO:0000313" key="3">
    <source>
        <dbReference type="EMBL" id="KAJ1163682.1"/>
    </source>
</evidence>
<evidence type="ECO:0000313" key="4">
    <source>
        <dbReference type="Proteomes" id="UP001066276"/>
    </source>
</evidence>
<comment type="caution">
    <text evidence="3">The sequence shown here is derived from an EMBL/GenBank/DDBJ whole genome shotgun (WGS) entry which is preliminary data.</text>
</comment>
<keyword evidence="4" id="KW-1185">Reference proteome</keyword>
<reference evidence="3" key="1">
    <citation type="journal article" date="2022" name="bioRxiv">
        <title>Sequencing and chromosome-scale assembly of the giantPleurodeles waltlgenome.</title>
        <authorList>
            <person name="Brown T."/>
            <person name="Elewa A."/>
            <person name="Iarovenko S."/>
            <person name="Subramanian E."/>
            <person name="Araus A.J."/>
            <person name="Petzold A."/>
            <person name="Susuki M."/>
            <person name="Suzuki K.-i.T."/>
            <person name="Hayashi T."/>
            <person name="Toyoda A."/>
            <person name="Oliveira C."/>
            <person name="Osipova E."/>
            <person name="Leigh N.D."/>
            <person name="Simon A."/>
            <person name="Yun M.H."/>
        </authorList>
    </citation>
    <scope>NUCLEOTIDE SEQUENCE</scope>
    <source>
        <strain evidence="3">20211129_DDA</strain>
        <tissue evidence="3">Liver</tissue>
    </source>
</reference>
<proteinExistence type="predicted"/>